<feature type="domain" description="Heterokaryon incompatibility" evidence="1">
    <location>
        <begin position="52"/>
        <end position="219"/>
    </location>
</feature>
<name>V9D7H1_9EURO</name>
<evidence type="ECO:0000259" key="1">
    <source>
        <dbReference type="Pfam" id="PF06985"/>
    </source>
</evidence>
<sequence length="610" mass="69168">MTEYSPVPTSPYQFINLETETSFRVLELLPGQEDAPISCLLHLEDWTRPPAYEAVSYAWGDHSLKATIKCHGKRLEVGRNLHSGLIHLRRSDRSRFLWIDCLCMHQTNVRERNQQVKQMRQIYAKAEAVLTWLGPDTPDGLAKAATDSIRAISNFLCKRLGLEIANLSTLSNVYHDILYKNRHALPPPNECDFSCDATWRALIWFYSHSYFTRLWIIQEINASTNRIVQCGRERIEWDHVDLVAGYIIMDTAFSNTFGFSKTHCWWTATVTTERMREPKNWLFMLYLASNFACQDARDMIYGLHGLMNLPRPSEQATLLDPDYDKSTVEVFRDSVEAAFLHFRNTDVLLYLVGDESPSWIPRWDRPMLFRNPFRFGKPLPWKPAADTTPRWRIDKQLNVLYISGIFVDTVQLVCPYNERYFSTATLQTAEGKEKLQTTWPRILDLLAGGQRPPSPSPVSTALLTAVAMAFSFGLDAEANPADPHHLLHNFVAYLCLVLPVELFALYIATDLAALADAKGNGSAFGKPVWDFAYPDAGFFVTSTGLVGCSVCVPQPGDAVIAPLGSTYPLVARPQSERENGPYLLKGYAYVHGVMHRESTEDGDVRVFEIH</sequence>
<evidence type="ECO:0000313" key="2">
    <source>
        <dbReference type="EMBL" id="ETI22830.1"/>
    </source>
</evidence>
<protein>
    <recommendedName>
        <fullName evidence="1">Heterokaryon incompatibility domain-containing protein</fullName>
    </recommendedName>
</protein>
<dbReference type="RefSeq" id="XP_008729447.1">
    <property type="nucleotide sequence ID" value="XM_008731225.1"/>
</dbReference>
<dbReference type="Proteomes" id="UP000030678">
    <property type="component" value="Unassembled WGS sequence"/>
</dbReference>
<proteinExistence type="predicted"/>
<dbReference type="AlphaFoldDB" id="V9D7H1"/>
<dbReference type="Pfam" id="PF06985">
    <property type="entry name" value="HET"/>
    <property type="match status" value="1"/>
</dbReference>
<dbReference type="OrthoDB" id="3557394at2759"/>
<dbReference type="EMBL" id="KB822706">
    <property type="protein sequence ID" value="ETI22830.1"/>
    <property type="molecule type" value="Genomic_DNA"/>
</dbReference>
<dbReference type="PANTHER" id="PTHR24148">
    <property type="entry name" value="ANKYRIN REPEAT DOMAIN-CONTAINING PROTEIN 39 HOMOLOG-RELATED"/>
    <property type="match status" value="1"/>
</dbReference>
<dbReference type="InterPro" id="IPR052895">
    <property type="entry name" value="HetReg/Transcr_Mod"/>
</dbReference>
<reference evidence="2 3" key="1">
    <citation type="submission" date="2013-03" db="EMBL/GenBank/DDBJ databases">
        <title>The Genome Sequence of Cladophialophora carrionii CBS 160.54.</title>
        <authorList>
            <consortium name="The Broad Institute Genomics Platform"/>
            <person name="Cuomo C."/>
            <person name="de Hoog S."/>
            <person name="Gorbushina A."/>
            <person name="Walker B."/>
            <person name="Young S.K."/>
            <person name="Zeng Q."/>
            <person name="Gargeya S."/>
            <person name="Fitzgerald M."/>
            <person name="Haas B."/>
            <person name="Abouelleil A."/>
            <person name="Allen A.W."/>
            <person name="Alvarado L."/>
            <person name="Arachchi H.M."/>
            <person name="Berlin A.M."/>
            <person name="Chapman S.B."/>
            <person name="Gainer-Dewar J."/>
            <person name="Goldberg J."/>
            <person name="Griggs A."/>
            <person name="Gujja S."/>
            <person name="Hansen M."/>
            <person name="Howarth C."/>
            <person name="Imamovic A."/>
            <person name="Ireland A."/>
            <person name="Larimer J."/>
            <person name="McCowan C."/>
            <person name="Murphy C."/>
            <person name="Pearson M."/>
            <person name="Poon T.W."/>
            <person name="Priest M."/>
            <person name="Roberts A."/>
            <person name="Saif S."/>
            <person name="Shea T."/>
            <person name="Sisk P."/>
            <person name="Sykes S."/>
            <person name="Wortman J."/>
            <person name="Nusbaum C."/>
            <person name="Birren B."/>
        </authorList>
    </citation>
    <scope>NUCLEOTIDE SEQUENCE [LARGE SCALE GENOMIC DNA]</scope>
    <source>
        <strain evidence="2 3">CBS 160.54</strain>
    </source>
</reference>
<evidence type="ECO:0000313" key="3">
    <source>
        <dbReference type="Proteomes" id="UP000030678"/>
    </source>
</evidence>
<dbReference type="HOGENOM" id="CLU_004184_7_4_1"/>
<dbReference type="PANTHER" id="PTHR24148:SF64">
    <property type="entry name" value="HETEROKARYON INCOMPATIBILITY DOMAIN-CONTAINING PROTEIN"/>
    <property type="match status" value="1"/>
</dbReference>
<dbReference type="GeneID" id="19985400"/>
<dbReference type="VEuPathDB" id="FungiDB:G647_06907"/>
<gene>
    <name evidence="2" type="ORF">G647_06907</name>
</gene>
<organism evidence="2 3">
    <name type="scientific">Cladophialophora carrionii CBS 160.54</name>
    <dbReference type="NCBI Taxonomy" id="1279043"/>
    <lineage>
        <taxon>Eukaryota</taxon>
        <taxon>Fungi</taxon>
        <taxon>Dikarya</taxon>
        <taxon>Ascomycota</taxon>
        <taxon>Pezizomycotina</taxon>
        <taxon>Eurotiomycetes</taxon>
        <taxon>Chaetothyriomycetidae</taxon>
        <taxon>Chaetothyriales</taxon>
        <taxon>Herpotrichiellaceae</taxon>
        <taxon>Cladophialophora</taxon>
    </lineage>
</organism>
<dbReference type="InterPro" id="IPR010730">
    <property type="entry name" value="HET"/>
</dbReference>
<accession>V9D7H1</accession>